<proteinExistence type="predicted"/>
<organism evidence="1 2">
    <name type="scientific">Acinetobacter bereziniae LMG 1003 = CIP 70.12</name>
    <dbReference type="NCBI Taxonomy" id="981324"/>
    <lineage>
        <taxon>Bacteria</taxon>
        <taxon>Pseudomonadati</taxon>
        <taxon>Pseudomonadota</taxon>
        <taxon>Gammaproteobacteria</taxon>
        <taxon>Moraxellales</taxon>
        <taxon>Moraxellaceae</taxon>
        <taxon>Acinetobacter</taxon>
    </lineage>
</organism>
<dbReference type="AlphaFoldDB" id="N9ERA4"/>
<protein>
    <submittedName>
        <fullName evidence="1">Uncharacterized protein</fullName>
    </submittedName>
</protein>
<comment type="caution">
    <text evidence="1">The sequence shown here is derived from an EMBL/GenBank/DDBJ whole genome shotgun (WGS) entry which is preliminary data.</text>
</comment>
<gene>
    <name evidence="1" type="ORF">F938_02332</name>
</gene>
<reference evidence="1 2" key="1">
    <citation type="submission" date="2013-02" db="EMBL/GenBank/DDBJ databases">
        <title>The Genome Sequence of Acinetobacter bereziniae CIP 70.12.</title>
        <authorList>
            <consortium name="The Broad Institute Genome Sequencing Platform"/>
            <consortium name="The Broad Institute Genome Sequencing Center for Infectious Disease"/>
            <person name="Cerqueira G."/>
            <person name="Feldgarden M."/>
            <person name="Courvalin P."/>
            <person name="Perichon B."/>
            <person name="Grillot-Courvalin C."/>
            <person name="Clermont D."/>
            <person name="Rocha E."/>
            <person name="Yoon E.-J."/>
            <person name="Nemec A."/>
            <person name="Walker B."/>
            <person name="Young S.K."/>
            <person name="Zeng Q."/>
            <person name="Gargeya S."/>
            <person name="Fitzgerald M."/>
            <person name="Haas B."/>
            <person name="Abouelleil A."/>
            <person name="Alvarado L."/>
            <person name="Arachchi H.M."/>
            <person name="Berlin A.M."/>
            <person name="Chapman S.B."/>
            <person name="Dewar J."/>
            <person name="Goldberg J."/>
            <person name="Griggs A."/>
            <person name="Gujja S."/>
            <person name="Hansen M."/>
            <person name="Howarth C."/>
            <person name="Imamovic A."/>
            <person name="Larimer J."/>
            <person name="McCowan C."/>
            <person name="Murphy C."/>
            <person name="Neiman D."/>
            <person name="Pearson M."/>
            <person name="Priest M."/>
            <person name="Roberts A."/>
            <person name="Saif S."/>
            <person name="Shea T."/>
            <person name="Sisk P."/>
            <person name="Sykes S."/>
            <person name="Wortman J."/>
            <person name="Nusbaum C."/>
            <person name="Birren B."/>
        </authorList>
    </citation>
    <scope>NUCLEOTIDE SEQUENCE [LARGE SCALE GENOMIC DNA]</scope>
    <source>
        <strain evidence="1 2">CIP 70.12</strain>
    </source>
</reference>
<name>N9ERA4_ACIBZ</name>
<dbReference type="EMBL" id="APQG01000033">
    <property type="protein sequence ID" value="ENV95315.1"/>
    <property type="molecule type" value="Genomic_DNA"/>
</dbReference>
<dbReference type="HOGENOM" id="CLU_3323388_0_0_6"/>
<sequence>MRNFYYSCKKTAQQIKVGAHLALYEHDLYQFNTLDWDK</sequence>
<dbReference type="Proteomes" id="UP000013251">
    <property type="component" value="Unassembled WGS sequence"/>
</dbReference>
<keyword evidence="2" id="KW-1185">Reference proteome</keyword>
<evidence type="ECO:0000313" key="2">
    <source>
        <dbReference type="Proteomes" id="UP000013251"/>
    </source>
</evidence>
<accession>N9ERA4</accession>
<evidence type="ECO:0000313" key="1">
    <source>
        <dbReference type="EMBL" id="ENV95315.1"/>
    </source>
</evidence>